<name>A0A174UG33_FLAPL</name>
<feature type="compositionally biased region" description="Gly residues" evidence="1">
    <location>
        <begin position="75"/>
        <end position="90"/>
    </location>
</feature>
<evidence type="ECO:0000256" key="1">
    <source>
        <dbReference type="SAM" id="MobiDB-lite"/>
    </source>
</evidence>
<reference evidence="2 3" key="1">
    <citation type="submission" date="2015-09" db="EMBL/GenBank/DDBJ databases">
        <authorList>
            <consortium name="Pathogen Informatics"/>
        </authorList>
    </citation>
    <scope>NUCLEOTIDE SEQUENCE [LARGE SCALE GENOMIC DNA]</scope>
    <source>
        <strain evidence="2 3">2789STDY5608854</strain>
    </source>
</reference>
<dbReference type="Proteomes" id="UP000095746">
    <property type="component" value="Unassembled WGS sequence"/>
</dbReference>
<feature type="region of interest" description="Disordered" evidence="1">
    <location>
        <begin position="137"/>
        <end position="158"/>
    </location>
</feature>
<dbReference type="EMBL" id="CYZT01000760">
    <property type="protein sequence ID" value="CUQ19681.1"/>
    <property type="molecule type" value="Genomic_DNA"/>
</dbReference>
<feature type="region of interest" description="Disordered" evidence="1">
    <location>
        <begin position="1"/>
        <end position="113"/>
    </location>
</feature>
<protein>
    <submittedName>
        <fullName evidence="2">Uncharacterized protein</fullName>
    </submittedName>
</protein>
<gene>
    <name evidence="2" type="ORF">ERS852411_04094</name>
</gene>
<evidence type="ECO:0000313" key="3">
    <source>
        <dbReference type="Proteomes" id="UP000095746"/>
    </source>
</evidence>
<evidence type="ECO:0000313" key="2">
    <source>
        <dbReference type="EMBL" id="CUQ19681.1"/>
    </source>
</evidence>
<dbReference type="AlphaFoldDB" id="A0A174UG33"/>
<organism evidence="2 3">
    <name type="scientific">Flavonifractor plautii</name>
    <name type="common">Fusobacterium plautii</name>
    <dbReference type="NCBI Taxonomy" id="292800"/>
    <lineage>
        <taxon>Bacteria</taxon>
        <taxon>Bacillati</taxon>
        <taxon>Bacillota</taxon>
        <taxon>Clostridia</taxon>
        <taxon>Eubacteriales</taxon>
        <taxon>Oscillospiraceae</taxon>
        <taxon>Flavonifractor</taxon>
    </lineage>
</organism>
<sequence length="158" mass="15752">MARVGHLGPHPHPLQGRLGGKAVGGAEHQPGRVQRRAGHAGVVPPQGGHLPGGGPVSGGALLLHPRPAEIQAGHHGIGGAGGAVKGGGPPQFGVGKPFPGQQQGALPQGGEGLVGRCHRQIGGGEVVISQERQMGPVGSVHHQHPAPPVHQLRQGGKI</sequence>
<proteinExistence type="predicted"/>
<accession>A0A174UG33</accession>